<proteinExistence type="predicted"/>
<evidence type="ECO:0000313" key="2">
    <source>
        <dbReference type="Proteomes" id="UP000177069"/>
    </source>
</evidence>
<evidence type="ECO:0008006" key="3">
    <source>
        <dbReference type="Google" id="ProtNLM"/>
    </source>
</evidence>
<dbReference type="InterPro" id="IPR023214">
    <property type="entry name" value="HAD_sf"/>
</dbReference>
<name>A0A1F5G0Z9_9BACT</name>
<gene>
    <name evidence="1" type="ORF">A2696_00725</name>
</gene>
<evidence type="ECO:0000313" key="1">
    <source>
        <dbReference type="EMBL" id="OGD85529.1"/>
    </source>
</evidence>
<dbReference type="InterPro" id="IPR041492">
    <property type="entry name" value="HAD_2"/>
</dbReference>
<reference evidence="1 2" key="1">
    <citation type="journal article" date="2016" name="Nat. Commun.">
        <title>Thousands of microbial genomes shed light on interconnected biogeochemical processes in an aquifer system.</title>
        <authorList>
            <person name="Anantharaman K."/>
            <person name="Brown C.T."/>
            <person name="Hug L.A."/>
            <person name="Sharon I."/>
            <person name="Castelle C.J."/>
            <person name="Probst A.J."/>
            <person name="Thomas B.C."/>
            <person name="Singh A."/>
            <person name="Wilkins M.J."/>
            <person name="Karaoz U."/>
            <person name="Brodie E.L."/>
            <person name="Williams K.H."/>
            <person name="Hubbard S.S."/>
            <person name="Banfield J.F."/>
        </authorList>
    </citation>
    <scope>NUCLEOTIDE SEQUENCE [LARGE SCALE GENOMIC DNA]</scope>
</reference>
<dbReference type="Proteomes" id="UP000177069">
    <property type="component" value="Unassembled WGS sequence"/>
</dbReference>
<dbReference type="AlphaFoldDB" id="A0A1F5G0Z9"/>
<organism evidence="1 2">
    <name type="scientific">Candidatus Curtissbacteria bacterium RIFCSPHIGHO2_01_FULL_41_13</name>
    <dbReference type="NCBI Taxonomy" id="1797745"/>
    <lineage>
        <taxon>Bacteria</taxon>
        <taxon>Candidatus Curtissiibacteriota</taxon>
    </lineage>
</organism>
<dbReference type="GO" id="GO:0008967">
    <property type="term" value="F:phosphoglycolate phosphatase activity"/>
    <property type="evidence" value="ECO:0007669"/>
    <property type="project" value="TreeGrafter"/>
</dbReference>
<dbReference type="CDD" id="cd01427">
    <property type="entry name" value="HAD_like"/>
    <property type="match status" value="1"/>
</dbReference>
<dbReference type="Gene3D" id="3.40.50.1000">
    <property type="entry name" value="HAD superfamily/HAD-like"/>
    <property type="match status" value="1"/>
</dbReference>
<dbReference type="Pfam" id="PF13419">
    <property type="entry name" value="HAD_2"/>
    <property type="match status" value="1"/>
</dbReference>
<accession>A0A1F5G0Z9</accession>
<dbReference type="SFLD" id="SFLDS00003">
    <property type="entry name" value="Haloacid_Dehalogenase"/>
    <property type="match status" value="1"/>
</dbReference>
<sequence>MKLFVWDFHGTLEMDNEHAVLEISNKVLGKLGYKDRLTEEDNLKLYGRKWLEYFEYLLPNETAETHFAIQQKCIEYEGEHPEIIHRHIKPNDYAHYVLGEISKHHRQILVSNMSDVGLSRFIKAVDMVKFFPRGSAFATNSYTKQIKVTKKEILLDYLKDKKFDQVITIGDTGVDIAMGNAVDATTYLYSHPGRKFANAKADYKIRDLREVLKEI</sequence>
<dbReference type="InterPro" id="IPR023198">
    <property type="entry name" value="PGP-like_dom2"/>
</dbReference>
<dbReference type="SFLD" id="SFLDG01129">
    <property type="entry name" value="C1.5:_HAD__Beta-PGM__Phosphata"/>
    <property type="match status" value="1"/>
</dbReference>
<dbReference type="InterPro" id="IPR036412">
    <property type="entry name" value="HAD-like_sf"/>
</dbReference>
<dbReference type="InterPro" id="IPR050155">
    <property type="entry name" value="HAD-like_hydrolase_sf"/>
</dbReference>
<protein>
    <recommendedName>
        <fullName evidence="3">Haloacid dehalogenase</fullName>
    </recommendedName>
</protein>
<dbReference type="GO" id="GO:0005829">
    <property type="term" value="C:cytosol"/>
    <property type="evidence" value="ECO:0007669"/>
    <property type="project" value="TreeGrafter"/>
</dbReference>
<dbReference type="PANTHER" id="PTHR43434">
    <property type="entry name" value="PHOSPHOGLYCOLATE PHOSPHATASE"/>
    <property type="match status" value="1"/>
</dbReference>
<dbReference type="PANTHER" id="PTHR43434:SF1">
    <property type="entry name" value="PHOSPHOGLYCOLATE PHOSPHATASE"/>
    <property type="match status" value="1"/>
</dbReference>
<dbReference type="SUPFAM" id="SSF56784">
    <property type="entry name" value="HAD-like"/>
    <property type="match status" value="1"/>
</dbReference>
<comment type="caution">
    <text evidence="1">The sequence shown here is derived from an EMBL/GenBank/DDBJ whole genome shotgun (WGS) entry which is preliminary data.</text>
</comment>
<dbReference type="GO" id="GO:0006281">
    <property type="term" value="P:DNA repair"/>
    <property type="evidence" value="ECO:0007669"/>
    <property type="project" value="TreeGrafter"/>
</dbReference>
<dbReference type="EMBL" id="MFBA01000024">
    <property type="protein sequence ID" value="OGD85529.1"/>
    <property type="molecule type" value="Genomic_DNA"/>
</dbReference>
<dbReference type="Gene3D" id="1.10.150.240">
    <property type="entry name" value="Putative phosphatase, domain 2"/>
    <property type="match status" value="1"/>
</dbReference>